<feature type="binding site" evidence="2">
    <location>
        <begin position="69"/>
        <end position="71"/>
    </location>
    <ligand>
        <name>substrate</name>
    </ligand>
</feature>
<dbReference type="GO" id="GO:0000287">
    <property type="term" value="F:magnesium ion binding"/>
    <property type="evidence" value="ECO:0007669"/>
    <property type="project" value="UniProtKB-UniRule"/>
</dbReference>
<comment type="catalytic activity">
    <reaction evidence="2">
        <text>8 isopentenyl diphosphate + (2E,6E)-farnesyl diphosphate = di-trans,octa-cis-undecaprenyl diphosphate + 8 diphosphate</text>
        <dbReference type="Rhea" id="RHEA:27551"/>
        <dbReference type="ChEBI" id="CHEBI:33019"/>
        <dbReference type="ChEBI" id="CHEBI:58405"/>
        <dbReference type="ChEBI" id="CHEBI:128769"/>
        <dbReference type="ChEBI" id="CHEBI:175763"/>
        <dbReference type="EC" id="2.5.1.31"/>
    </reaction>
</comment>
<dbReference type="NCBIfam" id="NF011405">
    <property type="entry name" value="PRK14830.1"/>
    <property type="match status" value="1"/>
</dbReference>
<dbReference type="Proteomes" id="UP000243745">
    <property type="component" value="Unassembled WGS sequence"/>
</dbReference>
<keyword evidence="4" id="KW-1185">Reference proteome</keyword>
<feature type="binding site" evidence="2">
    <location>
        <position position="29"/>
    </location>
    <ligand>
        <name>substrate</name>
    </ligand>
</feature>
<dbReference type="Pfam" id="PF01255">
    <property type="entry name" value="Prenyltransf"/>
    <property type="match status" value="1"/>
</dbReference>
<dbReference type="SUPFAM" id="SSF64005">
    <property type="entry name" value="Undecaprenyl diphosphate synthase"/>
    <property type="match status" value="1"/>
</dbReference>
<dbReference type="PROSITE" id="PS01066">
    <property type="entry name" value="UPP_SYNTHASE"/>
    <property type="match status" value="1"/>
</dbReference>
<dbReference type="RefSeq" id="WP_093140979.1">
    <property type="nucleotide sequence ID" value="NZ_FOXF01000008.1"/>
</dbReference>
<comment type="function">
    <text evidence="2">Catalyzes the sequential condensation of isopentenyl diphosphate (IPP) with (2E,6E)-farnesyl diphosphate (E,E-FPP) to yield (2Z,6Z,10Z,14Z,18Z,22Z,26Z,30Z,34E,38E)-undecaprenyl diphosphate (di-trans,octa-cis-UPP). UPP is the precursor of glycosyl carrier lipid in the biosynthesis of bacterial cell wall polysaccharide components such as peptidoglycan and lipopolysaccharide.</text>
</comment>
<name>A0A662ZHD1_9GAMM</name>
<feature type="binding site" evidence="2">
    <location>
        <begin position="25"/>
        <end position="28"/>
    </location>
    <ligand>
        <name>substrate</name>
    </ligand>
</feature>
<dbReference type="Gene3D" id="3.40.1180.10">
    <property type="entry name" value="Decaprenyl diphosphate synthase-like"/>
    <property type="match status" value="1"/>
</dbReference>
<feature type="binding site" evidence="2">
    <location>
        <begin position="196"/>
        <end position="198"/>
    </location>
    <ligand>
        <name>substrate</name>
    </ligand>
</feature>
<feature type="binding site" evidence="2">
    <location>
        <position position="75"/>
    </location>
    <ligand>
        <name>substrate</name>
    </ligand>
</feature>
<dbReference type="HAMAP" id="MF_01139">
    <property type="entry name" value="ISPT"/>
    <property type="match status" value="1"/>
</dbReference>
<dbReference type="GO" id="GO:0005829">
    <property type="term" value="C:cytosol"/>
    <property type="evidence" value="ECO:0007669"/>
    <property type="project" value="TreeGrafter"/>
</dbReference>
<dbReference type="EC" id="2.5.1.31" evidence="2"/>
<protein>
    <recommendedName>
        <fullName evidence="2">Ditrans,polycis-undecaprenyl-diphosphate synthase ((2E,6E)-farnesyl-diphosphate specific)</fullName>
        <ecNumber evidence="2">2.5.1.31</ecNumber>
    </recommendedName>
    <alternativeName>
        <fullName evidence="2">Ditrans,polycis-undecaprenylcistransferase</fullName>
    </alternativeName>
    <alternativeName>
        <fullName evidence="2">Undecaprenyl diphosphate synthase</fullName>
        <shortName evidence="2">UDS</shortName>
    </alternativeName>
    <alternativeName>
        <fullName evidence="2">Undecaprenyl pyrophosphate synthase</fullName>
        <shortName evidence="2">UPP synthase</shortName>
    </alternativeName>
</protein>
<evidence type="ECO:0000256" key="1">
    <source>
        <dbReference type="ARBA" id="ARBA00022679"/>
    </source>
</evidence>
<evidence type="ECO:0000313" key="4">
    <source>
        <dbReference type="Proteomes" id="UP000243745"/>
    </source>
</evidence>
<dbReference type="PANTHER" id="PTHR10291:SF0">
    <property type="entry name" value="DEHYDRODOLICHYL DIPHOSPHATE SYNTHASE 2"/>
    <property type="match status" value="1"/>
</dbReference>
<dbReference type="PANTHER" id="PTHR10291">
    <property type="entry name" value="DEHYDRODOLICHYL DIPHOSPHATE SYNTHASE FAMILY MEMBER"/>
    <property type="match status" value="1"/>
</dbReference>
<dbReference type="CDD" id="cd00475">
    <property type="entry name" value="Cis_IPPS"/>
    <property type="match status" value="1"/>
</dbReference>
<keyword evidence="2" id="KW-0479">Metal-binding</keyword>
<feature type="binding site" evidence="2">
    <location>
        <position position="190"/>
    </location>
    <ligand>
        <name>substrate</name>
    </ligand>
</feature>
<dbReference type="FunFam" id="3.40.1180.10:FF:000001">
    <property type="entry name" value="(2E,6E)-farnesyl-diphosphate-specific ditrans,polycis-undecaprenyl-diphosphate synthase"/>
    <property type="match status" value="1"/>
</dbReference>
<feature type="binding site" evidence="2">
    <location>
        <position position="73"/>
    </location>
    <ligand>
        <name>substrate</name>
    </ligand>
</feature>
<reference evidence="3 4" key="1">
    <citation type="submission" date="2016-10" db="EMBL/GenBank/DDBJ databases">
        <authorList>
            <person name="Varghese N."/>
            <person name="Submissions S."/>
        </authorList>
    </citation>
    <scope>NUCLEOTIDE SEQUENCE [LARGE SCALE GENOMIC DNA]</scope>
    <source>
        <strain evidence="3 4">DSM 1361</strain>
    </source>
</reference>
<keyword evidence="2" id="KW-0573">Peptidoglycan synthesis</keyword>
<dbReference type="GO" id="GO:0009252">
    <property type="term" value="P:peptidoglycan biosynthetic process"/>
    <property type="evidence" value="ECO:0007669"/>
    <property type="project" value="UniProtKB-UniRule"/>
</dbReference>
<dbReference type="GO" id="GO:0016094">
    <property type="term" value="P:polyprenol biosynthetic process"/>
    <property type="evidence" value="ECO:0007669"/>
    <property type="project" value="TreeGrafter"/>
</dbReference>
<keyword evidence="2" id="KW-0460">Magnesium</keyword>
<dbReference type="NCBIfam" id="TIGR00055">
    <property type="entry name" value="uppS"/>
    <property type="match status" value="1"/>
</dbReference>
<keyword evidence="2" id="KW-0133">Cell shape</keyword>
<dbReference type="GO" id="GO:0071555">
    <property type="term" value="P:cell wall organization"/>
    <property type="evidence" value="ECO:0007669"/>
    <property type="project" value="UniProtKB-KW"/>
</dbReference>
<dbReference type="GO" id="GO:0008360">
    <property type="term" value="P:regulation of cell shape"/>
    <property type="evidence" value="ECO:0007669"/>
    <property type="project" value="UniProtKB-KW"/>
</dbReference>
<feature type="binding site" evidence="2">
    <location>
        <position position="41"/>
    </location>
    <ligand>
        <name>substrate</name>
    </ligand>
</feature>
<dbReference type="InterPro" id="IPR018520">
    <property type="entry name" value="UPP_synth-like_CS"/>
</dbReference>
<dbReference type="InterPro" id="IPR001441">
    <property type="entry name" value="UPP_synth-like"/>
</dbReference>
<dbReference type="GO" id="GO:0008834">
    <property type="term" value="F:ditrans,polycis-undecaprenyl-diphosphate synthase [(2E,6E)-farnesyl-diphosphate specific] activity"/>
    <property type="evidence" value="ECO:0007669"/>
    <property type="project" value="UniProtKB-UniRule"/>
</dbReference>
<dbReference type="AlphaFoldDB" id="A0A662ZHD1"/>
<feature type="binding site" evidence="2">
    <location>
        <position position="37"/>
    </location>
    <ligand>
        <name>substrate</name>
    </ligand>
</feature>
<sequence length="251" mass="28732">MSEIADFQQLNKQRVPSHVAIIMDGNGRWAKDRGQPRIFGHKAGVESVRKSVSYACQNGIKVLTLFAFSSENWRRPKDEVSGLMDLFAWALSNEVKKLHKNQVKLKVIGDRDVFSDSFRKRIDEAEKLTENNSGLLLNIAVNYGGRWDIVNAVKKILNDAATDILNIKDFNESMISEHLEVSQDVDLLIRTGGEKRISNFLLWQLAYSEIYVSDVLWPDFNEDVFQKAVNYFASRERRFGCTGEQIRGEKQ</sequence>
<comment type="subunit">
    <text evidence="2">Homodimer.</text>
</comment>
<feature type="active site" evidence="2">
    <location>
        <position position="24"/>
    </location>
</feature>
<feature type="active site" description="Proton acceptor" evidence="2">
    <location>
        <position position="72"/>
    </location>
</feature>
<dbReference type="InterPro" id="IPR036424">
    <property type="entry name" value="UPP_synth-like_sf"/>
</dbReference>
<accession>A0A662ZHD1</accession>
<organism evidence="3 4">
    <name type="scientific">Ruminobacter amylophilus</name>
    <dbReference type="NCBI Taxonomy" id="867"/>
    <lineage>
        <taxon>Bacteria</taxon>
        <taxon>Pseudomonadati</taxon>
        <taxon>Pseudomonadota</taxon>
        <taxon>Gammaproteobacteria</taxon>
        <taxon>Aeromonadales</taxon>
        <taxon>Succinivibrionaceae</taxon>
        <taxon>Ruminobacter</taxon>
    </lineage>
</organism>
<keyword evidence="1 2" id="KW-0808">Transferase</keyword>
<keyword evidence="2" id="KW-0961">Cell wall biogenesis/degradation</keyword>
<dbReference type="EMBL" id="FOXF01000008">
    <property type="protein sequence ID" value="SFP19889.1"/>
    <property type="molecule type" value="Genomic_DNA"/>
</dbReference>
<evidence type="ECO:0000256" key="2">
    <source>
        <dbReference type="HAMAP-Rule" id="MF_01139"/>
    </source>
</evidence>
<comment type="similarity">
    <text evidence="2">Belongs to the UPP synthase family.</text>
</comment>
<comment type="cofactor">
    <cofactor evidence="2">
        <name>Mg(2+)</name>
        <dbReference type="ChEBI" id="CHEBI:18420"/>
    </cofactor>
    <text evidence="2">Binds 2 magnesium ions per subunit.</text>
</comment>
<dbReference type="OrthoDB" id="4191603at2"/>
<feature type="binding site" evidence="2">
    <location>
        <position position="209"/>
    </location>
    <ligand>
        <name>Mg(2+)</name>
        <dbReference type="ChEBI" id="CHEBI:18420"/>
    </ligand>
</feature>
<proteinExistence type="inferred from homology"/>
<gene>
    <name evidence="2" type="primary">uppS</name>
    <name evidence="3" type="ORF">SAMN02910344_00715</name>
</gene>
<feature type="binding site" evidence="2">
    <location>
        <position position="24"/>
    </location>
    <ligand>
        <name>Mg(2+)</name>
        <dbReference type="ChEBI" id="CHEBI:18420"/>
    </ligand>
</feature>
<evidence type="ECO:0000313" key="3">
    <source>
        <dbReference type="EMBL" id="SFP19889.1"/>
    </source>
</evidence>